<dbReference type="GeneID" id="4906690"/>
<dbReference type="InterPro" id="IPR011991">
    <property type="entry name" value="ArsR-like_HTH"/>
</dbReference>
<dbReference type="InterPro" id="IPR036390">
    <property type="entry name" value="WH_DNA-bd_sf"/>
</dbReference>
<name>A3DM14_STAMF</name>
<dbReference type="InterPro" id="IPR001845">
    <property type="entry name" value="HTH_ArsR_DNA-bd_dom"/>
</dbReference>
<evidence type="ECO:0000259" key="1">
    <source>
        <dbReference type="SMART" id="SM00418"/>
    </source>
</evidence>
<dbReference type="eggNOG" id="arCOG00731">
    <property type="taxonomic scope" value="Archaea"/>
</dbReference>
<evidence type="ECO:0000313" key="3">
    <source>
        <dbReference type="Proteomes" id="UP000000254"/>
    </source>
</evidence>
<dbReference type="CDD" id="cd00090">
    <property type="entry name" value="HTH_ARSR"/>
    <property type="match status" value="1"/>
</dbReference>
<sequence>MRSYREIRLIVRWLLEGSRGGKLRARILLLLKEKPMNPNQLAKELGVNYRTVIHHLRILQEHELVEKLGGNNYGAPYALTRLSEEIWEYIEELVRRILGDKK</sequence>
<dbReference type="PANTHER" id="PTHR38600:SF1">
    <property type="entry name" value="TRANSCRIPTIONAL REGULATORY PROTEIN"/>
    <property type="match status" value="1"/>
</dbReference>
<gene>
    <name evidence="2" type="ordered locus">Smar_0567</name>
</gene>
<keyword evidence="3" id="KW-1185">Reference proteome</keyword>
<dbReference type="RefSeq" id="WP_011838865.1">
    <property type="nucleotide sequence ID" value="NC_009033.1"/>
</dbReference>
<dbReference type="Gene3D" id="1.10.10.10">
    <property type="entry name" value="Winged helix-like DNA-binding domain superfamily/Winged helix DNA-binding domain"/>
    <property type="match status" value="1"/>
</dbReference>
<dbReference type="GO" id="GO:0003700">
    <property type="term" value="F:DNA-binding transcription factor activity"/>
    <property type="evidence" value="ECO:0007669"/>
    <property type="project" value="InterPro"/>
</dbReference>
<proteinExistence type="predicted"/>
<organism evidence="2 3">
    <name type="scientific">Staphylothermus marinus (strain ATCC 43588 / DSM 3639 / JCM 9404 / F1)</name>
    <dbReference type="NCBI Taxonomy" id="399550"/>
    <lineage>
        <taxon>Archaea</taxon>
        <taxon>Thermoproteota</taxon>
        <taxon>Thermoprotei</taxon>
        <taxon>Desulfurococcales</taxon>
        <taxon>Desulfurococcaceae</taxon>
        <taxon>Staphylothermus</taxon>
    </lineage>
</organism>
<reference evidence="3" key="1">
    <citation type="journal article" date="2009" name="BMC Genomics">
        <title>The complete genome sequence of Staphylothermus marinus reveals differences in sulfur metabolism among heterotrophic Crenarchaeota.</title>
        <authorList>
            <person name="Anderson I.J."/>
            <person name="Dharmarajan L."/>
            <person name="Rodriguez J."/>
            <person name="Hooper S."/>
            <person name="Porat I."/>
            <person name="Ulrich L.E."/>
            <person name="Elkins J.G."/>
            <person name="Mavromatis K."/>
            <person name="Sun H."/>
            <person name="Land M."/>
            <person name="Lapidus A."/>
            <person name="Lucas S."/>
            <person name="Barry K."/>
            <person name="Huber H."/>
            <person name="Zhulin I.B."/>
            <person name="Whitman W.B."/>
            <person name="Mukhopadhyay B."/>
            <person name="Woese C."/>
            <person name="Bristow J."/>
            <person name="Kyrpides N."/>
        </authorList>
    </citation>
    <scope>NUCLEOTIDE SEQUENCE [LARGE SCALE GENOMIC DNA]</scope>
    <source>
        <strain evidence="3">ATCC 43588 / DSM 3639 / JCM 9404 / F1</strain>
    </source>
</reference>
<dbReference type="HOGENOM" id="CLU_153620_0_0_2"/>
<dbReference type="STRING" id="399550.Smar_0567"/>
<reference evidence="2 3" key="2">
    <citation type="journal article" date="2009" name="Stand. Genomic Sci.">
        <title>Complete genome sequence of Staphylothermus marinus Stetter and Fiala 1986 type strain F1.</title>
        <authorList>
            <person name="Anderson I.J."/>
            <person name="Sun H."/>
            <person name="Lapidus A."/>
            <person name="Copeland A."/>
            <person name="Glavina Del Rio T."/>
            <person name="Tice H."/>
            <person name="Dalin E."/>
            <person name="Lucas S."/>
            <person name="Barry K."/>
            <person name="Land M."/>
            <person name="Richardson P."/>
            <person name="Huber H."/>
            <person name="Kyrpides N.C."/>
        </authorList>
    </citation>
    <scope>NUCLEOTIDE SEQUENCE [LARGE SCALE GENOMIC DNA]</scope>
    <source>
        <strain evidence="3">ATCC 43588 / DSM 3639 / JCM 9404 / F1</strain>
    </source>
</reference>
<dbReference type="Proteomes" id="UP000000254">
    <property type="component" value="Chromosome"/>
</dbReference>
<feature type="domain" description="HTH arsR-type" evidence="1">
    <location>
        <begin position="19"/>
        <end position="95"/>
    </location>
</feature>
<dbReference type="SMART" id="SM00418">
    <property type="entry name" value="HTH_ARSR"/>
    <property type="match status" value="1"/>
</dbReference>
<protein>
    <submittedName>
        <fullName evidence="2">Transcriptional regulator, ArsR family</fullName>
    </submittedName>
</protein>
<dbReference type="EMBL" id="CP000575">
    <property type="protein sequence ID" value="ABN69674.1"/>
    <property type="molecule type" value="Genomic_DNA"/>
</dbReference>
<dbReference type="PANTHER" id="PTHR38600">
    <property type="entry name" value="TRANSCRIPTIONAL REGULATORY PROTEIN"/>
    <property type="match status" value="1"/>
</dbReference>
<dbReference type="InterPro" id="IPR036388">
    <property type="entry name" value="WH-like_DNA-bd_sf"/>
</dbReference>
<accession>A3DM14</accession>
<evidence type="ECO:0000313" key="2">
    <source>
        <dbReference type="EMBL" id="ABN69674.1"/>
    </source>
</evidence>
<dbReference type="AlphaFoldDB" id="A3DM14"/>
<dbReference type="SUPFAM" id="SSF46785">
    <property type="entry name" value="Winged helix' DNA-binding domain"/>
    <property type="match status" value="1"/>
</dbReference>
<dbReference type="KEGG" id="smr:Smar_0567"/>
<dbReference type="Pfam" id="PF01022">
    <property type="entry name" value="HTH_5"/>
    <property type="match status" value="1"/>
</dbReference>